<protein>
    <recommendedName>
        <fullName evidence="10">Arginine--tRNA ligase</fullName>
        <ecNumber evidence="10">6.1.1.19</ecNumber>
    </recommendedName>
    <alternativeName>
        <fullName evidence="10">Arginyl-tRNA synthetase</fullName>
        <shortName evidence="10">ArgRS</shortName>
    </alternativeName>
</protein>
<dbReference type="InterPro" id="IPR001412">
    <property type="entry name" value="aa-tRNA-synth_I_CS"/>
</dbReference>
<keyword evidence="5 10" id="KW-0547">Nucleotide-binding</keyword>
<dbReference type="Gene3D" id="3.30.1360.70">
    <property type="entry name" value="Arginyl tRNA synthetase N-terminal domain"/>
    <property type="match status" value="1"/>
</dbReference>
<dbReference type="InterPro" id="IPR005148">
    <property type="entry name" value="Arg-tRNA-synth_N"/>
</dbReference>
<dbReference type="InterPro" id="IPR014729">
    <property type="entry name" value="Rossmann-like_a/b/a_fold"/>
</dbReference>
<dbReference type="SUPFAM" id="SSF55190">
    <property type="entry name" value="Arginyl-tRNA synthetase (ArgRS), N-terminal 'additional' domain"/>
    <property type="match status" value="1"/>
</dbReference>
<gene>
    <name evidence="10 15" type="primary">argS</name>
    <name evidence="15" type="ORF">HJG52_12705</name>
</gene>
<feature type="short sequence motif" description="'HIGH' region" evidence="10">
    <location>
        <begin position="152"/>
        <end position="162"/>
    </location>
</feature>
<dbReference type="InterPro" id="IPR009080">
    <property type="entry name" value="tRNAsynth_Ia_anticodon-bd"/>
</dbReference>
<feature type="domain" description="DALR anticodon binding" evidence="13">
    <location>
        <begin position="497"/>
        <end position="619"/>
    </location>
</feature>
<evidence type="ECO:0000259" key="13">
    <source>
        <dbReference type="SMART" id="SM00836"/>
    </source>
</evidence>
<dbReference type="SUPFAM" id="SSF47323">
    <property type="entry name" value="Anticodon-binding domain of a subclass of class I aminoacyl-tRNA synthetases"/>
    <property type="match status" value="1"/>
</dbReference>
<evidence type="ECO:0000256" key="5">
    <source>
        <dbReference type="ARBA" id="ARBA00022741"/>
    </source>
</evidence>
<comment type="subunit">
    <text evidence="10">Monomer.</text>
</comment>
<feature type="region of interest" description="Disordered" evidence="12">
    <location>
        <begin position="38"/>
        <end position="61"/>
    </location>
</feature>
<dbReference type="SMART" id="SM00836">
    <property type="entry name" value="DALR_1"/>
    <property type="match status" value="1"/>
</dbReference>
<keyword evidence="4 10" id="KW-0436">Ligase</keyword>
<proteinExistence type="inferred from homology"/>
<evidence type="ECO:0000256" key="2">
    <source>
        <dbReference type="ARBA" id="ARBA00005594"/>
    </source>
</evidence>
<dbReference type="Gene3D" id="3.40.50.620">
    <property type="entry name" value="HUPs"/>
    <property type="match status" value="1"/>
</dbReference>
<dbReference type="InterPro" id="IPR035684">
    <property type="entry name" value="ArgRS_core"/>
</dbReference>
<evidence type="ECO:0000256" key="11">
    <source>
        <dbReference type="RuleBase" id="RU363038"/>
    </source>
</evidence>
<comment type="catalytic activity">
    <reaction evidence="9 10">
        <text>tRNA(Arg) + L-arginine + ATP = L-arginyl-tRNA(Arg) + AMP + diphosphate</text>
        <dbReference type="Rhea" id="RHEA:20301"/>
        <dbReference type="Rhea" id="RHEA-COMP:9658"/>
        <dbReference type="Rhea" id="RHEA-COMP:9673"/>
        <dbReference type="ChEBI" id="CHEBI:30616"/>
        <dbReference type="ChEBI" id="CHEBI:32682"/>
        <dbReference type="ChEBI" id="CHEBI:33019"/>
        <dbReference type="ChEBI" id="CHEBI:78442"/>
        <dbReference type="ChEBI" id="CHEBI:78513"/>
        <dbReference type="ChEBI" id="CHEBI:456215"/>
        <dbReference type="EC" id="6.1.1.19"/>
    </reaction>
</comment>
<keyword evidence="8 10" id="KW-0030">Aminoacyl-tRNA synthetase</keyword>
<evidence type="ECO:0000256" key="6">
    <source>
        <dbReference type="ARBA" id="ARBA00022840"/>
    </source>
</evidence>
<dbReference type="CDD" id="cd07956">
    <property type="entry name" value="Anticodon_Ia_Arg"/>
    <property type="match status" value="1"/>
</dbReference>
<dbReference type="EMBL" id="JABEPQ010000002">
    <property type="protein sequence ID" value="NNM46863.1"/>
    <property type="molecule type" value="Genomic_DNA"/>
</dbReference>
<dbReference type="GO" id="GO:0006420">
    <property type="term" value="P:arginyl-tRNA aminoacylation"/>
    <property type="evidence" value="ECO:0007669"/>
    <property type="project" value="UniProtKB-UniRule"/>
</dbReference>
<dbReference type="RefSeq" id="WP_171243909.1">
    <property type="nucleotide sequence ID" value="NZ_JABEPQ010000002.1"/>
</dbReference>
<dbReference type="EC" id="6.1.1.19" evidence="10"/>
<evidence type="ECO:0000256" key="1">
    <source>
        <dbReference type="ARBA" id="ARBA00004496"/>
    </source>
</evidence>
<dbReference type="FunFam" id="3.40.50.620:FF:000116">
    <property type="entry name" value="Arginine--tRNA ligase"/>
    <property type="match status" value="1"/>
</dbReference>
<dbReference type="GO" id="GO:0005524">
    <property type="term" value="F:ATP binding"/>
    <property type="evidence" value="ECO:0007669"/>
    <property type="project" value="UniProtKB-UniRule"/>
</dbReference>
<keyword evidence="6 10" id="KW-0067">ATP-binding</keyword>
<evidence type="ECO:0000256" key="12">
    <source>
        <dbReference type="SAM" id="MobiDB-lite"/>
    </source>
</evidence>
<dbReference type="Pfam" id="PF05746">
    <property type="entry name" value="DALR_1"/>
    <property type="match status" value="1"/>
</dbReference>
<dbReference type="Proteomes" id="UP000588586">
    <property type="component" value="Unassembled WGS sequence"/>
</dbReference>
<dbReference type="NCBIfam" id="TIGR00456">
    <property type="entry name" value="argS"/>
    <property type="match status" value="1"/>
</dbReference>
<organism evidence="15 16">
    <name type="scientific">Knoellia koreensis</name>
    <dbReference type="NCBI Taxonomy" id="2730921"/>
    <lineage>
        <taxon>Bacteria</taxon>
        <taxon>Bacillati</taxon>
        <taxon>Actinomycetota</taxon>
        <taxon>Actinomycetes</taxon>
        <taxon>Micrococcales</taxon>
        <taxon>Intrasporangiaceae</taxon>
        <taxon>Knoellia</taxon>
    </lineage>
</organism>
<dbReference type="PRINTS" id="PR01038">
    <property type="entry name" value="TRNASYNTHARG"/>
</dbReference>
<dbReference type="PANTHER" id="PTHR11956">
    <property type="entry name" value="ARGINYL-TRNA SYNTHETASE"/>
    <property type="match status" value="1"/>
</dbReference>
<dbReference type="HAMAP" id="MF_00123">
    <property type="entry name" value="Arg_tRNA_synth"/>
    <property type="match status" value="1"/>
</dbReference>
<comment type="similarity">
    <text evidence="2 10 11">Belongs to the class-I aminoacyl-tRNA synthetase family.</text>
</comment>
<feature type="domain" description="Arginyl tRNA synthetase N-terminal" evidence="14">
    <location>
        <begin position="10"/>
        <end position="117"/>
    </location>
</feature>
<dbReference type="Gene3D" id="1.10.730.10">
    <property type="entry name" value="Isoleucyl-tRNA Synthetase, Domain 1"/>
    <property type="match status" value="1"/>
</dbReference>
<keyword evidence="3 10" id="KW-0963">Cytoplasm</keyword>
<evidence type="ECO:0000313" key="15">
    <source>
        <dbReference type="EMBL" id="NNM46863.1"/>
    </source>
</evidence>
<accession>A0A849HJN8</accession>
<sequence length="619" mass="66931">MTDPASALAPRVQAAIRAALGDEFADTDPVIRPFALKTKKGPNTKQDKGFQPGGGTAAPTRPAADLQVNAAMSLAKRAGRPPREVAEAIVAALREAGVDDLVAGLEVAGPGFVNVTLADDWVTGATRELLADDRLGIPTPAREVIPIDYSSPNVAKEMHVGHLRTTVVGDSLARTLERLGHHVIRQNHIGDWGTPFGMLVEHLLEVGEDSAEAELLEVDPNAFYQAANAKYRATKDDPSPDSFAVRARRRVTLLQSGDAETYRIWEQLLDRSKAYFNRVYDELDITLTDADLDGESRYNDELPAIGADLEERGIAEVSDGALCVFLDGYTGRDGARLPLIVRKSDGGYGYATTDIATLRHRSLDLDADRALYVVGAPQHLHFEMSWKATELAGWTRDKTRPIHVQIGNVLGTDGKLLRTRSGDLVSLQSLVDSAIERAAQVVAESRPDLDEVARGSIAHAVGIAAIKYADLSVSHDSEYVFDLDRMVALTGNTGPYLQYAAARIRSILRRAASEGGSGEVPAADQPVLELTEPAERALALRLLDYGRVVAEVGDTLEPHRLAAYLFDLASAFTTFYEHCPVLKAPTPQVRASRLELCTLTLRVLTDGLGLLGITAPDEM</sequence>
<evidence type="ECO:0000256" key="7">
    <source>
        <dbReference type="ARBA" id="ARBA00022917"/>
    </source>
</evidence>
<evidence type="ECO:0000256" key="10">
    <source>
        <dbReference type="HAMAP-Rule" id="MF_00123"/>
    </source>
</evidence>
<keyword evidence="7 10" id="KW-0648">Protein biosynthesis</keyword>
<dbReference type="SUPFAM" id="SSF52374">
    <property type="entry name" value="Nucleotidylyl transferase"/>
    <property type="match status" value="1"/>
</dbReference>
<reference evidence="15 16" key="1">
    <citation type="submission" date="2020-04" db="EMBL/GenBank/DDBJ databases">
        <title>Knoellia sp. isolate from air conditioner.</title>
        <authorList>
            <person name="Chea S."/>
            <person name="Kim D.-U."/>
        </authorList>
    </citation>
    <scope>NUCLEOTIDE SEQUENCE [LARGE SCALE GENOMIC DNA]</scope>
    <source>
        <strain evidence="15 16">DB2414S</strain>
    </source>
</reference>
<evidence type="ECO:0000259" key="14">
    <source>
        <dbReference type="SMART" id="SM01016"/>
    </source>
</evidence>
<dbReference type="SMART" id="SM01016">
    <property type="entry name" value="Arg_tRNA_synt_N"/>
    <property type="match status" value="1"/>
</dbReference>
<dbReference type="CDD" id="cd00671">
    <property type="entry name" value="ArgRS_core"/>
    <property type="match status" value="1"/>
</dbReference>
<dbReference type="PANTHER" id="PTHR11956:SF5">
    <property type="entry name" value="ARGININE--TRNA LIGASE, CYTOPLASMIC"/>
    <property type="match status" value="1"/>
</dbReference>
<name>A0A849HJN8_9MICO</name>
<dbReference type="PROSITE" id="PS00178">
    <property type="entry name" value="AA_TRNA_LIGASE_I"/>
    <property type="match status" value="1"/>
</dbReference>
<evidence type="ECO:0000256" key="3">
    <source>
        <dbReference type="ARBA" id="ARBA00022490"/>
    </source>
</evidence>
<dbReference type="InterPro" id="IPR036695">
    <property type="entry name" value="Arg-tRNA-synth_N_sf"/>
</dbReference>
<comment type="caution">
    <text evidence="15">The sequence shown here is derived from an EMBL/GenBank/DDBJ whole genome shotgun (WGS) entry which is preliminary data.</text>
</comment>
<dbReference type="Pfam" id="PF03485">
    <property type="entry name" value="Arg_tRNA_synt_N"/>
    <property type="match status" value="1"/>
</dbReference>
<evidence type="ECO:0000256" key="8">
    <source>
        <dbReference type="ARBA" id="ARBA00023146"/>
    </source>
</evidence>
<dbReference type="AlphaFoldDB" id="A0A849HJN8"/>
<dbReference type="FunFam" id="1.10.730.10:FF:000008">
    <property type="entry name" value="Arginine--tRNA ligase"/>
    <property type="match status" value="1"/>
</dbReference>
<dbReference type="Pfam" id="PF00750">
    <property type="entry name" value="tRNA-synt_1d"/>
    <property type="match status" value="1"/>
</dbReference>
<keyword evidence="16" id="KW-1185">Reference proteome</keyword>
<dbReference type="InterPro" id="IPR001278">
    <property type="entry name" value="Arg-tRNA-ligase"/>
</dbReference>
<dbReference type="InterPro" id="IPR008909">
    <property type="entry name" value="DALR_anticod-bd"/>
</dbReference>
<evidence type="ECO:0000256" key="9">
    <source>
        <dbReference type="ARBA" id="ARBA00049339"/>
    </source>
</evidence>
<evidence type="ECO:0000256" key="4">
    <source>
        <dbReference type="ARBA" id="ARBA00022598"/>
    </source>
</evidence>
<dbReference type="GO" id="GO:0004814">
    <property type="term" value="F:arginine-tRNA ligase activity"/>
    <property type="evidence" value="ECO:0007669"/>
    <property type="project" value="UniProtKB-UniRule"/>
</dbReference>
<evidence type="ECO:0000313" key="16">
    <source>
        <dbReference type="Proteomes" id="UP000588586"/>
    </source>
</evidence>
<dbReference type="GO" id="GO:0005737">
    <property type="term" value="C:cytoplasm"/>
    <property type="evidence" value="ECO:0007669"/>
    <property type="project" value="UniProtKB-SubCell"/>
</dbReference>
<comment type="subcellular location">
    <subcellularLocation>
        <location evidence="1 10">Cytoplasm</location>
    </subcellularLocation>
</comment>